<organism evidence="1 2">
    <name type="scientific">Cytobacillus praedii</name>
    <dbReference type="NCBI Taxonomy" id="1742358"/>
    <lineage>
        <taxon>Bacteria</taxon>
        <taxon>Bacillati</taxon>
        <taxon>Bacillota</taxon>
        <taxon>Bacilli</taxon>
        <taxon>Bacillales</taxon>
        <taxon>Bacillaceae</taxon>
        <taxon>Cytobacillus</taxon>
    </lineage>
</organism>
<name>A0A4R1AXK1_9BACI</name>
<accession>A0A4R1AXK1</accession>
<reference evidence="1 2" key="1">
    <citation type="submission" date="2019-03" db="EMBL/GenBank/DDBJ databases">
        <authorList>
            <person name="Jensen L."/>
            <person name="Storgaard J."/>
            <person name="Sulaj E."/>
            <person name="Schramm A."/>
            <person name="Marshall I.P.G."/>
        </authorList>
    </citation>
    <scope>NUCLEOTIDE SEQUENCE [LARGE SCALE GENOMIC DNA]</scope>
    <source>
        <strain evidence="1 2">2017H2G3</strain>
    </source>
</reference>
<proteinExistence type="predicted"/>
<gene>
    <name evidence="1" type="ORF">E0Y62_16605</name>
</gene>
<evidence type="ECO:0000313" key="1">
    <source>
        <dbReference type="EMBL" id="TCJ03022.1"/>
    </source>
</evidence>
<protein>
    <submittedName>
        <fullName evidence="1">Uncharacterized protein</fullName>
    </submittedName>
</protein>
<dbReference type="EMBL" id="SJTH01000023">
    <property type="protein sequence ID" value="TCJ03022.1"/>
    <property type="molecule type" value="Genomic_DNA"/>
</dbReference>
<sequence length="63" mass="7208">MLVLSGAGNVDDAYKNEVQWMFSSHCAFLNLTFAMGKAKNENVHKTLMRRMVTYLKGRSRLII</sequence>
<evidence type="ECO:0000313" key="2">
    <source>
        <dbReference type="Proteomes" id="UP000293846"/>
    </source>
</evidence>
<keyword evidence="2" id="KW-1185">Reference proteome</keyword>
<dbReference type="Proteomes" id="UP000293846">
    <property type="component" value="Unassembled WGS sequence"/>
</dbReference>
<comment type="caution">
    <text evidence="1">The sequence shown here is derived from an EMBL/GenBank/DDBJ whole genome shotgun (WGS) entry which is preliminary data.</text>
</comment>
<dbReference type="AlphaFoldDB" id="A0A4R1AXK1"/>